<evidence type="ECO:0000259" key="10">
    <source>
        <dbReference type="Pfam" id="PF07992"/>
    </source>
</evidence>
<evidence type="ECO:0000313" key="13">
    <source>
        <dbReference type="Proteomes" id="UP000218775"/>
    </source>
</evidence>
<dbReference type="InterPro" id="IPR054585">
    <property type="entry name" value="NDH2-like_C"/>
</dbReference>
<keyword evidence="9" id="KW-0812">Transmembrane</keyword>
<dbReference type="Pfam" id="PF22366">
    <property type="entry name" value="NDH2_C"/>
    <property type="match status" value="1"/>
</dbReference>
<dbReference type="AlphaFoldDB" id="A0A2A4X5W7"/>
<accession>A0A2A4X5W7</accession>
<evidence type="ECO:0000256" key="6">
    <source>
        <dbReference type="ARBA" id="ARBA00023002"/>
    </source>
</evidence>
<dbReference type="EC" id="1.6.5.9" evidence="2"/>
<organism evidence="12 13">
    <name type="scientific">Aerophobetes bacterium</name>
    <dbReference type="NCBI Taxonomy" id="2030807"/>
    <lineage>
        <taxon>Bacteria</taxon>
        <taxon>Candidatus Aerophobota</taxon>
    </lineage>
</organism>
<dbReference type="Proteomes" id="UP000218775">
    <property type="component" value="Unassembled WGS sequence"/>
</dbReference>
<dbReference type="InterPro" id="IPR036188">
    <property type="entry name" value="FAD/NAD-bd_sf"/>
</dbReference>
<dbReference type="PANTHER" id="PTHR43706">
    <property type="entry name" value="NADH DEHYDROGENASE"/>
    <property type="match status" value="1"/>
</dbReference>
<dbReference type="GO" id="GO:0050136">
    <property type="term" value="F:NADH dehydrogenase (quinone) (non-electrogenic) activity"/>
    <property type="evidence" value="ECO:0007669"/>
    <property type="project" value="UniProtKB-EC"/>
</dbReference>
<dbReference type="EMBL" id="NVUK01000009">
    <property type="protein sequence ID" value="PCI78028.1"/>
    <property type="molecule type" value="Genomic_DNA"/>
</dbReference>
<name>A0A2A4X5W7_UNCAE</name>
<comment type="catalytic activity">
    <reaction evidence="8">
        <text>a quinone + NADH + H(+) = a quinol + NAD(+)</text>
        <dbReference type="Rhea" id="RHEA:46160"/>
        <dbReference type="ChEBI" id="CHEBI:15378"/>
        <dbReference type="ChEBI" id="CHEBI:24646"/>
        <dbReference type="ChEBI" id="CHEBI:57540"/>
        <dbReference type="ChEBI" id="CHEBI:57945"/>
        <dbReference type="ChEBI" id="CHEBI:132124"/>
        <dbReference type="EC" id="1.6.5.9"/>
    </reaction>
</comment>
<keyword evidence="5" id="KW-0809">Transit peptide</keyword>
<feature type="domain" description="FAD/NAD(P)-binding" evidence="10">
    <location>
        <begin position="4"/>
        <end position="322"/>
    </location>
</feature>
<feature type="transmembrane region" description="Helical" evidence="9">
    <location>
        <begin position="364"/>
        <end position="384"/>
    </location>
</feature>
<dbReference type="InterPro" id="IPR023753">
    <property type="entry name" value="FAD/NAD-binding_dom"/>
</dbReference>
<gene>
    <name evidence="12" type="ORF">COB21_01670</name>
</gene>
<evidence type="ECO:0000256" key="2">
    <source>
        <dbReference type="ARBA" id="ARBA00012637"/>
    </source>
</evidence>
<comment type="similarity">
    <text evidence="1">Belongs to the NADH dehydrogenase family.</text>
</comment>
<dbReference type="PRINTS" id="PR00411">
    <property type="entry name" value="PNDRDTASEI"/>
</dbReference>
<evidence type="ECO:0000256" key="1">
    <source>
        <dbReference type="ARBA" id="ARBA00005272"/>
    </source>
</evidence>
<keyword evidence="3" id="KW-0285">Flavoprotein</keyword>
<evidence type="ECO:0000256" key="5">
    <source>
        <dbReference type="ARBA" id="ARBA00022946"/>
    </source>
</evidence>
<evidence type="ECO:0000256" key="8">
    <source>
        <dbReference type="ARBA" id="ARBA00047599"/>
    </source>
</evidence>
<evidence type="ECO:0000259" key="11">
    <source>
        <dbReference type="Pfam" id="PF22366"/>
    </source>
</evidence>
<evidence type="ECO:0000256" key="3">
    <source>
        <dbReference type="ARBA" id="ARBA00022630"/>
    </source>
</evidence>
<protein>
    <recommendedName>
        <fullName evidence="2">NADH:ubiquinone reductase (non-electrogenic)</fullName>
        <ecNumber evidence="2">1.6.5.9</ecNumber>
    </recommendedName>
</protein>
<keyword evidence="9" id="KW-1133">Transmembrane helix</keyword>
<evidence type="ECO:0000256" key="7">
    <source>
        <dbReference type="ARBA" id="ARBA00023027"/>
    </source>
</evidence>
<feature type="domain" description="External alternative NADH-ubiquinone oxidoreductase-like C-terminal" evidence="11">
    <location>
        <begin position="346"/>
        <end position="401"/>
    </location>
</feature>
<dbReference type="PRINTS" id="PR00368">
    <property type="entry name" value="FADPNR"/>
</dbReference>
<evidence type="ECO:0000256" key="4">
    <source>
        <dbReference type="ARBA" id="ARBA00022827"/>
    </source>
</evidence>
<comment type="caution">
    <text evidence="12">The sequence shown here is derived from an EMBL/GenBank/DDBJ whole genome shotgun (WGS) entry which is preliminary data.</text>
</comment>
<evidence type="ECO:0000313" key="12">
    <source>
        <dbReference type="EMBL" id="PCI78028.1"/>
    </source>
</evidence>
<sequence>MSKKKVVIIGGGFAGINCAKKLKNASLDITLIDKKNHHLFQPLLYQVATSTLSAPDIATPLRSLFKKQTNLKVIMGSVVTIDKQEKLIFLENGESIPFDYLVIATGTRHSYFGKDEWEEIAPGLKTISDAVKIREKILISFEKAERMEDTESQKPYLQFAIIGGGPTGVEMAGAIAELANKTLKNNFRNIDPSTSKIYLIEGLDRILPTFPSTLSHKAKENLSKMGVEVMTQKMVTHIDEEGVHFDGDFIPSKNIIWAAGNQASPLLKTLSTPLDKQGRAIVEQDLSITHFSNIFVIGDASCSYDIGKKVLPGIAPVAIQQGKYIAKILKKDLSTEKRFPFVYFDKGSLATIGKNKAVGCFRKWTFSGVFAYFIWAFVHILYLVSFRNRIAVGLEWVFHYLNNSRRARLITKNIDKT</sequence>
<dbReference type="SUPFAM" id="SSF51905">
    <property type="entry name" value="FAD/NAD(P)-binding domain"/>
    <property type="match status" value="2"/>
</dbReference>
<keyword evidence="7" id="KW-0520">NAD</keyword>
<dbReference type="Gene3D" id="3.50.50.100">
    <property type="match status" value="1"/>
</dbReference>
<keyword evidence="6" id="KW-0560">Oxidoreductase</keyword>
<keyword evidence="4" id="KW-0274">FAD</keyword>
<proteinExistence type="inferred from homology"/>
<dbReference type="InterPro" id="IPR045024">
    <property type="entry name" value="NDH-2"/>
</dbReference>
<dbReference type="PANTHER" id="PTHR43706:SF47">
    <property type="entry name" value="EXTERNAL NADH-UBIQUINONE OXIDOREDUCTASE 1, MITOCHONDRIAL-RELATED"/>
    <property type="match status" value="1"/>
</dbReference>
<reference evidence="13" key="1">
    <citation type="submission" date="2017-08" db="EMBL/GenBank/DDBJ databases">
        <title>A dynamic microbial community with high functional redundancy inhabits the cold, oxic subseafloor aquifer.</title>
        <authorList>
            <person name="Tully B.J."/>
            <person name="Wheat C.G."/>
            <person name="Glazer B.T."/>
            <person name="Huber J.A."/>
        </authorList>
    </citation>
    <scope>NUCLEOTIDE SEQUENCE [LARGE SCALE GENOMIC DNA]</scope>
</reference>
<keyword evidence="9" id="KW-0472">Membrane</keyword>
<dbReference type="Pfam" id="PF07992">
    <property type="entry name" value="Pyr_redox_2"/>
    <property type="match status" value="1"/>
</dbReference>
<evidence type="ECO:0000256" key="9">
    <source>
        <dbReference type="SAM" id="Phobius"/>
    </source>
</evidence>